<reference evidence="2" key="1">
    <citation type="journal article" date="2023" name="Plant J.">
        <title>The genome of the king protea, Protea cynaroides.</title>
        <authorList>
            <person name="Chang J."/>
            <person name="Duong T.A."/>
            <person name="Schoeman C."/>
            <person name="Ma X."/>
            <person name="Roodt D."/>
            <person name="Barker N."/>
            <person name="Li Z."/>
            <person name="Van de Peer Y."/>
            <person name="Mizrachi E."/>
        </authorList>
    </citation>
    <scope>NUCLEOTIDE SEQUENCE</scope>
    <source>
        <tissue evidence="2">Young leaves</tissue>
    </source>
</reference>
<feature type="region of interest" description="Disordered" evidence="1">
    <location>
        <begin position="226"/>
        <end position="267"/>
    </location>
</feature>
<evidence type="ECO:0000256" key="1">
    <source>
        <dbReference type="SAM" id="MobiDB-lite"/>
    </source>
</evidence>
<feature type="compositionally biased region" description="Polar residues" evidence="1">
    <location>
        <begin position="241"/>
        <end position="258"/>
    </location>
</feature>
<keyword evidence="3" id="KW-1185">Reference proteome</keyword>
<organism evidence="2 3">
    <name type="scientific">Protea cynaroides</name>
    <dbReference type="NCBI Taxonomy" id="273540"/>
    <lineage>
        <taxon>Eukaryota</taxon>
        <taxon>Viridiplantae</taxon>
        <taxon>Streptophyta</taxon>
        <taxon>Embryophyta</taxon>
        <taxon>Tracheophyta</taxon>
        <taxon>Spermatophyta</taxon>
        <taxon>Magnoliopsida</taxon>
        <taxon>Proteales</taxon>
        <taxon>Proteaceae</taxon>
        <taxon>Protea</taxon>
    </lineage>
</organism>
<evidence type="ECO:0000313" key="2">
    <source>
        <dbReference type="EMBL" id="KAJ4976779.1"/>
    </source>
</evidence>
<comment type="caution">
    <text evidence="2">The sequence shown here is derived from an EMBL/GenBank/DDBJ whole genome shotgun (WGS) entry which is preliminary data.</text>
</comment>
<sequence length="267" mass="28906">MDIELLFCNLFSFSSSGTEILISYPYFEAPLQIILLSGYKEQVKEDNALKLDLEEGVHLVESERHSVTVEVKLQTENKLKRLLRVSSSSVSDQNLVLKELSSNSGDVFVDATGEGIVNLSILPDVPGSSSIISMRVSDQVVNSVQGNQVAIVSGNHVSSSLPVSALSPSGQNPTSSRLNPVRENPIRLVPVRQIPNPAPRPQSNHPRPQPSILNPVRQNINTIRPPQALTSRPSCHPPANPNLQNLINPSAKPSTLSSFIAAPNPPQ</sequence>
<accession>A0A9Q0KUZ4</accession>
<evidence type="ECO:0000313" key="3">
    <source>
        <dbReference type="Proteomes" id="UP001141806"/>
    </source>
</evidence>
<dbReference type="Proteomes" id="UP001141806">
    <property type="component" value="Unassembled WGS sequence"/>
</dbReference>
<name>A0A9Q0KUZ4_9MAGN</name>
<proteinExistence type="predicted"/>
<dbReference type="AlphaFoldDB" id="A0A9Q0KUZ4"/>
<protein>
    <submittedName>
        <fullName evidence="2">Uncharacterized protein</fullName>
    </submittedName>
</protein>
<feature type="region of interest" description="Disordered" evidence="1">
    <location>
        <begin position="161"/>
        <end position="214"/>
    </location>
</feature>
<gene>
    <name evidence="2" type="ORF">NE237_001885</name>
</gene>
<dbReference type="EMBL" id="JAMYWD010000003">
    <property type="protein sequence ID" value="KAJ4976779.1"/>
    <property type="molecule type" value="Genomic_DNA"/>
</dbReference>
<dbReference type="OrthoDB" id="277832at2759"/>